<dbReference type="Pfam" id="PF08220">
    <property type="entry name" value="HTH_DeoR"/>
    <property type="match status" value="1"/>
</dbReference>
<dbReference type="PROSITE" id="PS00894">
    <property type="entry name" value="HTH_DEOR_1"/>
    <property type="match status" value="1"/>
</dbReference>
<dbReference type="GO" id="GO:0003700">
    <property type="term" value="F:DNA-binding transcription factor activity"/>
    <property type="evidence" value="ECO:0007669"/>
    <property type="project" value="InterPro"/>
</dbReference>
<dbReference type="EMBL" id="JFHE01000048">
    <property type="protein sequence ID" value="KDR26898.1"/>
    <property type="molecule type" value="Genomic_DNA"/>
</dbReference>
<dbReference type="eggNOG" id="COG1349">
    <property type="taxonomic scope" value="Bacteria"/>
</dbReference>
<reference evidence="6 7" key="2">
    <citation type="submission" date="2014-03" db="EMBL/GenBank/DDBJ databases">
        <title>Draft Genome Sequences of Four Burkholderia Strains.</title>
        <authorList>
            <person name="Liu X.Y."/>
            <person name="Li C.X."/>
            <person name="Xu J.H."/>
        </authorList>
    </citation>
    <scope>NUCLEOTIDE SEQUENCE [LARGE SCALE GENOMIC DNA]</scope>
    <source>
        <strain evidence="6 7">R27</strain>
    </source>
</reference>
<keyword evidence="2" id="KW-0238">DNA-binding</keyword>
<evidence type="ECO:0000313" key="5">
    <source>
        <dbReference type="EMBL" id="GGD71161.1"/>
    </source>
</evidence>
<dbReference type="Pfam" id="PF00455">
    <property type="entry name" value="DeoRC"/>
    <property type="match status" value="1"/>
</dbReference>
<organism evidence="6 7">
    <name type="scientific">Caballeronia grimmiae</name>
    <dbReference type="NCBI Taxonomy" id="1071679"/>
    <lineage>
        <taxon>Bacteria</taxon>
        <taxon>Pseudomonadati</taxon>
        <taxon>Pseudomonadota</taxon>
        <taxon>Betaproteobacteria</taxon>
        <taxon>Burkholderiales</taxon>
        <taxon>Burkholderiaceae</taxon>
        <taxon>Caballeronia</taxon>
    </lineage>
</organism>
<dbReference type="EMBL" id="BMEG01000004">
    <property type="protein sequence ID" value="GGD71161.1"/>
    <property type="molecule type" value="Genomic_DNA"/>
</dbReference>
<protein>
    <submittedName>
        <fullName evidence="5 6">Cytochrome C</fullName>
    </submittedName>
</protein>
<dbReference type="SUPFAM" id="SSF100950">
    <property type="entry name" value="NagB/RpiA/CoA transferase-like"/>
    <property type="match status" value="1"/>
</dbReference>
<comment type="caution">
    <text evidence="6">The sequence shown here is derived from an EMBL/GenBank/DDBJ whole genome shotgun (WGS) entry which is preliminary data.</text>
</comment>
<dbReference type="Proteomes" id="UP000027439">
    <property type="component" value="Unassembled WGS sequence"/>
</dbReference>
<dbReference type="Proteomes" id="UP000597138">
    <property type="component" value="Unassembled WGS sequence"/>
</dbReference>
<dbReference type="PANTHER" id="PTHR30363">
    <property type="entry name" value="HTH-TYPE TRANSCRIPTIONAL REGULATOR SRLR-RELATED"/>
    <property type="match status" value="1"/>
</dbReference>
<dbReference type="InterPro" id="IPR014036">
    <property type="entry name" value="DeoR-like_C"/>
</dbReference>
<evidence type="ECO:0000259" key="4">
    <source>
        <dbReference type="PROSITE" id="PS51000"/>
    </source>
</evidence>
<dbReference type="SMART" id="SM01134">
    <property type="entry name" value="DeoRC"/>
    <property type="match status" value="1"/>
</dbReference>
<evidence type="ECO:0000313" key="7">
    <source>
        <dbReference type="Proteomes" id="UP000027439"/>
    </source>
</evidence>
<dbReference type="AlphaFoldDB" id="A0A069NEP2"/>
<dbReference type="SMART" id="SM00420">
    <property type="entry name" value="HTH_DEOR"/>
    <property type="match status" value="1"/>
</dbReference>
<keyword evidence="8" id="KW-1185">Reference proteome</keyword>
<dbReference type="SUPFAM" id="SSF46785">
    <property type="entry name" value="Winged helix' DNA-binding domain"/>
    <property type="match status" value="1"/>
</dbReference>
<feature type="domain" description="HTH deoR-type" evidence="4">
    <location>
        <begin position="16"/>
        <end position="71"/>
    </location>
</feature>
<evidence type="ECO:0000313" key="6">
    <source>
        <dbReference type="EMBL" id="KDR26898.1"/>
    </source>
</evidence>
<dbReference type="Gene3D" id="3.40.50.1360">
    <property type="match status" value="1"/>
</dbReference>
<gene>
    <name evidence="6" type="ORF">BG57_24015</name>
    <name evidence="5" type="ORF">GCM10010985_27070</name>
</gene>
<dbReference type="InterPro" id="IPR018356">
    <property type="entry name" value="Tscrpt_reg_HTH_DeoR_CS"/>
</dbReference>
<dbReference type="RefSeq" id="WP_035970011.1">
    <property type="nucleotide sequence ID" value="NZ_BMEG01000004.1"/>
</dbReference>
<accession>A0A069NEP2</accession>
<reference evidence="8" key="3">
    <citation type="journal article" date="2019" name="Int. J. Syst. Evol. Microbiol.">
        <title>The Global Catalogue of Microorganisms (GCM) 10K type strain sequencing project: providing services to taxonomists for standard genome sequencing and annotation.</title>
        <authorList>
            <consortium name="The Broad Institute Genomics Platform"/>
            <consortium name="The Broad Institute Genome Sequencing Center for Infectious Disease"/>
            <person name="Wu L."/>
            <person name="Ma J."/>
        </authorList>
    </citation>
    <scope>NUCLEOTIDE SEQUENCE [LARGE SCALE GENOMIC DNA]</scope>
    <source>
        <strain evidence="8">CGMCC 1.11013</strain>
    </source>
</reference>
<dbReference type="InterPro" id="IPR037171">
    <property type="entry name" value="NagB/RpiA_transferase-like"/>
</dbReference>
<dbReference type="OrthoDB" id="9814815at2"/>
<reference evidence="5" key="1">
    <citation type="journal article" date="2014" name="Int. J. Syst. Evol. Microbiol.">
        <title>Complete genome of a new Firmicutes species belonging to the dominant human colonic microbiota ('Ruminococcus bicirculans') reveals two chromosomes and a selective capacity to utilize plant glucans.</title>
        <authorList>
            <consortium name="NISC Comparative Sequencing Program"/>
            <person name="Wegmann U."/>
            <person name="Louis P."/>
            <person name="Goesmann A."/>
            <person name="Henrissat B."/>
            <person name="Duncan S.H."/>
            <person name="Flint H.J."/>
        </authorList>
    </citation>
    <scope>NUCLEOTIDE SEQUENCE</scope>
    <source>
        <strain evidence="5">CGMCC 1.11013</strain>
    </source>
</reference>
<dbReference type="GO" id="GO:0003677">
    <property type="term" value="F:DNA binding"/>
    <property type="evidence" value="ECO:0007669"/>
    <property type="project" value="UniProtKB-KW"/>
</dbReference>
<dbReference type="InterPro" id="IPR036388">
    <property type="entry name" value="WH-like_DNA-bd_sf"/>
</dbReference>
<keyword evidence="1" id="KW-0805">Transcription regulation</keyword>
<evidence type="ECO:0000313" key="8">
    <source>
        <dbReference type="Proteomes" id="UP000597138"/>
    </source>
</evidence>
<dbReference type="InterPro" id="IPR050313">
    <property type="entry name" value="Carb_Metab_HTH_regulators"/>
</dbReference>
<proteinExistence type="predicted"/>
<dbReference type="InterPro" id="IPR001034">
    <property type="entry name" value="DeoR_HTH"/>
</dbReference>
<dbReference type="InterPro" id="IPR036390">
    <property type="entry name" value="WH_DNA-bd_sf"/>
</dbReference>
<evidence type="ECO:0000256" key="2">
    <source>
        <dbReference type="ARBA" id="ARBA00023125"/>
    </source>
</evidence>
<evidence type="ECO:0000256" key="3">
    <source>
        <dbReference type="ARBA" id="ARBA00023163"/>
    </source>
</evidence>
<evidence type="ECO:0000256" key="1">
    <source>
        <dbReference type="ARBA" id="ARBA00023015"/>
    </source>
</evidence>
<keyword evidence="3" id="KW-0804">Transcription</keyword>
<reference evidence="5" key="4">
    <citation type="submission" date="2024-05" db="EMBL/GenBank/DDBJ databases">
        <authorList>
            <person name="Sun Q."/>
            <person name="Zhou Y."/>
        </authorList>
    </citation>
    <scope>NUCLEOTIDE SEQUENCE</scope>
    <source>
        <strain evidence="5">CGMCC 1.11013</strain>
    </source>
</reference>
<dbReference type="PROSITE" id="PS51000">
    <property type="entry name" value="HTH_DEOR_2"/>
    <property type="match status" value="1"/>
</dbReference>
<dbReference type="Gene3D" id="1.10.10.10">
    <property type="entry name" value="Winged helix-like DNA-binding domain superfamily/Winged helix DNA-binding domain"/>
    <property type="match status" value="1"/>
</dbReference>
<dbReference type="PANTHER" id="PTHR30363:SF58">
    <property type="entry name" value="REGULATORY PROTEIN, DEOR FAMILY"/>
    <property type="match status" value="1"/>
</dbReference>
<dbReference type="STRING" id="1071679.BG57_24015"/>
<name>A0A069NEP2_9BURK</name>
<sequence length="269" mass="29033">MSSQAKPDAADVPLIPDQRREAMLRQLRRDKVLSVHQLMESFNCSHMTVRRDIAALEEAGLVYTVPGGVRIASHVNAEPSHQLKAVVELPQKQAIARRAADTLRSGMSIYLDAGTTMLSFVPHIVELSNMTVVTNDFEIVREFASATHVNVIHIGGQLDHANLSSVGSLAAATLRQLVLDVAFISASSWDLRRGVTTPSAPKVEVKLAAMDAASRTMLTVASSKYGTVGLYKVASLERFDQVITDDALAPAAANGIRQQGIDLVLAEVR</sequence>